<evidence type="ECO:0000256" key="6">
    <source>
        <dbReference type="ARBA" id="ARBA00044776"/>
    </source>
</evidence>
<dbReference type="AlphaFoldDB" id="D5U0V9"/>
<organism evidence="11 12">
    <name type="scientific">Thermosphaera aggregans (strain DSM 11486 / M11TL)</name>
    <dbReference type="NCBI Taxonomy" id="633148"/>
    <lineage>
        <taxon>Archaea</taxon>
        <taxon>Thermoproteota</taxon>
        <taxon>Thermoprotei</taxon>
        <taxon>Desulfurococcales</taxon>
        <taxon>Desulfurococcaceae</taxon>
        <taxon>Thermosphaera</taxon>
    </lineage>
</organism>
<dbReference type="InterPro" id="IPR029055">
    <property type="entry name" value="Ntn_hydrolases_N"/>
</dbReference>
<keyword evidence="2" id="KW-0645">Protease</keyword>
<reference evidence="11 12" key="1">
    <citation type="journal article" date="2010" name="Stand. Genomic Sci.">
        <title>Complete genome sequence of Thermosphaera aggregans type strain (M11TL).</title>
        <authorList>
            <person name="Spring S."/>
            <person name="Rachel R."/>
            <person name="Lapidus A."/>
            <person name="Davenport K."/>
            <person name="Tice H."/>
            <person name="Copeland A."/>
            <person name="Cheng J.F."/>
            <person name="Lucas S."/>
            <person name="Chen F."/>
            <person name="Nolan M."/>
            <person name="Bruce D."/>
            <person name="Goodwin L."/>
            <person name="Pitluck S."/>
            <person name="Ivanova N."/>
            <person name="Mavromatis K."/>
            <person name="Ovchinnikova G."/>
            <person name="Pati A."/>
            <person name="Chen A."/>
            <person name="Palaniappan K."/>
            <person name="Land M."/>
            <person name="Hauser L."/>
            <person name="Chang Y.J."/>
            <person name="Jeffries C.C."/>
            <person name="Brettin T."/>
            <person name="Detter J.C."/>
            <person name="Tapia R."/>
            <person name="Han C."/>
            <person name="Heimerl T."/>
            <person name="Weikl F."/>
            <person name="Brambilla E."/>
            <person name="Goker M."/>
            <person name="Bristow J."/>
            <person name="Eisen J.A."/>
            <person name="Markowitz V."/>
            <person name="Hugenholtz P."/>
            <person name="Kyrpides N.C."/>
            <person name="Klenk H.P."/>
        </authorList>
    </citation>
    <scope>NUCLEOTIDE SEQUENCE [LARGE SCALE GENOMIC DNA]</scope>
    <source>
        <strain evidence="12">DSM 11486 / M11TL</strain>
    </source>
</reference>
<evidence type="ECO:0000256" key="5">
    <source>
        <dbReference type="ARBA" id="ARBA00030414"/>
    </source>
</evidence>
<dbReference type="GO" id="GO:0004067">
    <property type="term" value="F:asparaginase activity"/>
    <property type="evidence" value="ECO:0007669"/>
    <property type="project" value="UniProtKB-EC"/>
</dbReference>
<dbReference type="FunFam" id="3.60.20.30:FF:000001">
    <property type="entry name" value="Isoaspartyl peptidase/L-asparaginase"/>
    <property type="match status" value="1"/>
</dbReference>
<dbReference type="PANTHER" id="PTHR10188:SF6">
    <property type="entry name" value="N(4)-(BETA-N-ACETYLGLUCOSAMINYL)-L-ASPARAGINASE"/>
    <property type="match status" value="1"/>
</dbReference>
<dbReference type="InterPro" id="IPR000246">
    <property type="entry name" value="Peptidase_T2"/>
</dbReference>
<feature type="site" description="Cleavage; by autolysis" evidence="10">
    <location>
        <begin position="186"/>
        <end position="187"/>
    </location>
</feature>
<dbReference type="SMR" id="D5U0V9"/>
<dbReference type="CDD" id="cd14950">
    <property type="entry name" value="Asparaginase_2_like_2"/>
    <property type="match status" value="1"/>
</dbReference>
<dbReference type="RefSeq" id="WP_013129352.1">
    <property type="nucleotide sequence ID" value="NC_014160.1"/>
</dbReference>
<keyword evidence="12" id="KW-1185">Reference proteome</keyword>
<protein>
    <recommendedName>
        <fullName evidence="6">Plant-type L-asparaginase</fullName>
        <ecNumber evidence="1">3.5.1.1</ecNumber>
    </recommendedName>
    <alternativeName>
        <fullName evidence="5">L-asparagine amidohydrolase</fullName>
    </alternativeName>
</protein>
<sequence length="327" mass="35043">MVKALILHGGAGSWKETKVKEKAIEAIRNCTLEGWKVLNTTNNSVEAVISSVACMEDSGYLNAGVGSVLDLHGGRSLDAGLMSSNGLLGAVAGVRKIRNPIKLAKIIAEETPHVLIVGEEADNYGLIRNLPLLPPPPLHVYERYIDSLKKLFSLDVKTEYGGKLVEYLAKNSNIKHALKKIAEPGDTVGAVAIDDNQVLAAATSTGGVSLKLPGRVGDSPIPGAGFYASNNIACSATGIGEYIIRTMPCLKADIEYSRFDDAWKTAYSVIKEATEAVGNDTMGFILVDNKGRIAYAYNTEAMLIGYVNEKGEVVVNDKPPQYSLKQF</sequence>
<evidence type="ECO:0000256" key="1">
    <source>
        <dbReference type="ARBA" id="ARBA00012920"/>
    </source>
</evidence>
<accession>D5U0V9</accession>
<evidence type="ECO:0000256" key="9">
    <source>
        <dbReference type="PIRSR" id="PIRSR600246-2"/>
    </source>
</evidence>
<dbReference type="Gene3D" id="3.60.20.30">
    <property type="entry name" value="(Glycosyl)asparaginase"/>
    <property type="match status" value="1"/>
</dbReference>
<name>D5U0V9_THEAM</name>
<evidence type="ECO:0000313" key="12">
    <source>
        <dbReference type="Proteomes" id="UP000002376"/>
    </source>
</evidence>
<evidence type="ECO:0000256" key="7">
    <source>
        <dbReference type="ARBA" id="ARBA00049366"/>
    </source>
</evidence>
<comment type="catalytic activity">
    <reaction evidence="7">
        <text>L-asparagine + H2O = L-aspartate + NH4(+)</text>
        <dbReference type="Rhea" id="RHEA:21016"/>
        <dbReference type="ChEBI" id="CHEBI:15377"/>
        <dbReference type="ChEBI" id="CHEBI:28938"/>
        <dbReference type="ChEBI" id="CHEBI:29991"/>
        <dbReference type="ChEBI" id="CHEBI:58048"/>
        <dbReference type="EC" id="3.5.1.1"/>
    </reaction>
</comment>
<dbReference type="STRING" id="633148.Tagg_0484"/>
<dbReference type="PANTHER" id="PTHR10188">
    <property type="entry name" value="L-ASPARAGINASE"/>
    <property type="match status" value="1"/>
</dbReference>
<gene>
    <name evidence="11" type="ordered locus">Tagg_0484</name>
</gene>
<evidence type="ECO:0000256" key="3">
    <source>
        <dbReference type="ARBA" id="ARBA00022801"/>
    </source>
</evidence>
<evidence type="ECO:0000256" key="10">
    <source>
        <dbReference type="PIRSR" id="PIRSR600246-3"/>
    </source>
</evidence>
<dbReference type="GO" id="GO:0008233">
    <property type="term" value="F:peptidase activity"/>
    <property type="evidence" value="ECO:0007669"/>
    <property type="project" value="UniProtKB-KW"/>
</dbReference>
<dbReference type="EMBL" id="CP001939">
    <property type="protein sequence ID" value="ADG90759.1"/>
    <property type="molecule type" value="Genomic_DNA"/>
</dbReference>
<feature type="binding site" evidence="9">
    <location>
        <begin position="237"/>
        <end position="240"/>
    </location>
    <ligand>
        <name>substrate</name>
    </ligand>
</feature>
<feature type="active site" description="Nucleophile" evidence="8">
    <location>
        <position position="187"/>
    </location>
</feature>
<evidence type="ECO:0000256" key="8">
    <source>
        <dbReference type="PIRSR" id="PIRSR600246-1"/>
    </source>
</evidence>
<evidence type="ECO:0000256" key="4">
    <source>
        <dbReference type="ARBA" id="ARBA00022813"/>
    </source>
</evidence>
<dbReference type="eggNOG" id="arCOG04779">
    <property type="taxonomic scope" value="Archaea"/>
</dbReference>
<keyword evidence="3 11" id="KW-0378">Hydrolase</keyword>
<dbReference type="OrthoDB" id="18230at2157"/>
<evidence type="ECO:0000256" key="2">
    <source>
        <dbReference type="ARBA" id="ARBA00022670"/>
    </source>
</evidence>
<dbReference type="KEGG" id="tag:Tagg_0484"/>
<dbReference type="EC" id="3.5.1.1" evidence="1"/>
<feature type="binding site" evidence="9">
    <location>
        <begin position="215"/>
        <end position="218"/>
    </location>
    <ligand>
        <name>substrate</name>
    </ligand>
</feature>
<dbReference type="GeneID" id="9165498"/>
<evidence type="ECO:0000313" key="11">
    <source>
        <dbReference type="EMBL" id="ADG90759.1"/>
    </source>
</evidence>
<reference key="3">
    <citation type="submission" date="2010-02" db="EMBL/GenBank/DDBJ databases">
        <title>Complete genome sequence of Thermosphaera aggregans type strain (M11TL).</title>
        <authorList>
            <consortium name="US DOE Joint Genome Institute (JGI-PGF)"/>
            <person name="Spring S."/>
            <person name="Lapidus A."/>
            <person name="Munk C."/>
            <person name="Schroeder M."/>
            <person name="Glavina Del Rio T."/>
            <person name="Tice H."/>
            <person name="Copeland A."/>
            <person name="Cheng J.-F."/>
            <person name="Lucas S."/>
            <person name="Chen F."/>
            <person name="Nolan M."/>
            <person name="Bruce D."/>
            <person name="Goodwin L."/>
            <person name="Pitluck S."/>
            <person name="Ivanova N."/>
            <person name="Mavromatis K."/>
            <person name="Ovchinnikova G."/>
            <person name="Pati A."/>
            <person name="Chen A."/>
            <person name="Palaniappan K."/>
            <person name="Land M."/>
            <person name="Hauser L."/>
            <person name="Chang Y.-J."/>
            <person name="Jeffries C.C."/>
            <person name="Brettin T."/>
            <person name="Detter J.C."/>
            <person name="Tapia R."/>
            <person name="Han C."/>
            <person name="Chain P."/>
            <person name="Heimerl T."/>
            <person name="Weik F."/>
            <person name="Goker M."/>
            <person name="Rachel R."/>
            <person name="Bristow J."/>
            <person name="Eisen J.A."/>
            <person name="Markowitz V."/>
            <person name="Hugenholtz P."/>
            <person name="Kyrpides N.C."/>
            <person name="Klenk H.-P."/>
        </authorList>
    </citation>
    <scope>NUCLEOTIDE SEQUENCE</scope>
    <source>
        <strain>DSM 11486</strain>
    </source>
</reference>
<proteinExistence type="predicted"/>
<dbReference type="GO" id="GO:0005737">
    <property type="term" value="C:cytoplasm"/>
    <property type="evidence" value="ECO:0007669"/>
    <property type="project" value="TreeGrafter"/>
</dbReference>
<reference evidence="12" key="2">
    <citation type="journal article" date="2010" name="Stand. Genomic Sci.">
        <title>Complete genome sequence of Thermosphaera aggregans type strain (M11TLT).</title>
        <authorList>
            <person name="Spring S."/>
            <person name="Rachel R."/>
            <person name="Lapidus A."/>
            <person name="Davenport K."/>
            <person name="Tice H."/>
            <person name="Copeland A."/>
            <person name="Cheng J.-F."/>
            <person name="Lucas S."/>
            <person name="Chen F."/>
            <person name="Nolan M."/>
            <person name="Bruce D."/>
            <person name="Goodwin L."/>
            <person name="Pitluck S."/>
            <person name="Ivanova N."/>
            <person name="Mavromatis K."/>
            <person name="Ovchinnikova G."/>
            <person name="Pati A."/>
            <person name="Chen A."/>
            <person name="Palaniappan K."/>
            <person name="Land M."/>
            <person name="Hauser L."/>
            <person name="Chang Y.-J."/>
            <person name="Jeffries C.C."/>
            <person name="Brettin T."/>
            <person name="Detter J.C."/>
            <person name="Tapia R."/>
            <person name="Han C."/>
            <person name="Heimerl T."/>
            <person name="Weikl F."/>
            <person name="Brambilla E."/>
            <person name="Goker M."/>
            <person name="Bristow J."/>
            <person name="Eisen J.A."/>
            <person name="Markowitz V."/>
            <person name="Hugenholtz P."/>
            <person name="Kyrpides N.C."/>
            <person name="Klenk H.-P."/>
        </authorList>
    </citation>
    <scope>NUCLEOTIDE SEQUENCE [LARGE SCALE GENOMIC DNA]</scope>
    <source>
        <strain evidence="12">DSM 11486 / M11TL</strain>
    </source>
</reference>
<dbReference type="Pfam" id="PF01112">
    <property type="entry name" value="Asparaginase_2"/>
    <property type="match status" value="1"/>
</dbReference>
<dbReference type="HOGENOM" id="CLU_021603_1_2_2"/>
<dbReference type="SUPFAM" id="SSF56235">
    <property type="entry name" value="N-terminal nucleophile aminohydrolases (Ntn hydrolases)"/>
    <property type="match status" value="1"/>
</dbReference>
<dbReference type="Proteomes" id="UP000002376">
    <property type="component" value="Chromosome"/>
</dbReference>
<dbReference type="GO" id="GO:0006508">
    <property type="term" value="P:proteolysis"/>
    <property type="evidence" value="ECO:0007669"/>
    <property type="project" value="UniProtKB-KW"/>
</dbReference>
<keyword evidence="4" id="KW-0068">Autocatalytic cleavage</keyword>